<dbReference type="SUPFAM" id="SSF54631">
    <property type="entry name" value="CBS-domain pair"/>
    <property type="match status" value="1"/>
</dbReference>
<sequence length="213" mass="23523">MSNIQLSDRQLKIIDIVKEKGPITSEQIASMLSVTRATLRPDLAILTMSGILDARPKVGYFYVGIDENNLISKKLKSKKVEEMMSVPIVVSEEATVYDTIVTIFLEDTGSVFVTNDGFLSGVVSRKDLLKSAIGGMDINKIPVGIIMTRMPNIIIASQNDSASDVARKIIEHEVDSIPVVEYIKREDGKEGYRILGKISKTNITRFFVELAGE</sequence>
<dbReference type="AlphaFoldDB" id="A0A069RLM5"/>
<dbReference type="eggNOG" id="COG0517">
    <property type="taxonomic scope" value="Bacteria"/>
</dbReference>
<dbReference type="Pfam" id="PF08279">
    <property type="entry name" value="HTH_11"/>
    <property type="match status" value="1"/>
</dbReference>
<feature type="domain" description="CBS" evidence="3">
    <location>
        <begin position="147"/>
        <end position="213"/>
    </location>
</feature>
<dbReference type="Gene3D" id="1.10.10.10">
    <property type="entry name" value="Winged helix-like DNA-binding domain superfamily/Winged helix DNA-binding domain"/>
    <property type="match status" value="1"/>
</dbReference>
<dbReference type="STRING" id="1121324.CLIT_11c01210"/>
<dbReference type="PANTHER" id="PTHR48108">
    <property type="entry name" value="CBS DOMAIN-CONTAINING PROTEIN CBSX2, CHLOROPLASTIC"/>
    <property type="match status" value="1"/>
</dbReference>
<dbReference type="InterPro" id="IPR016842">
    <property type="entry name" value="UCP026546_HTH-CBS"/>
</dbReference>
<keyword evidence="5" id="KW-1185">Reference proteome</keyword>
<dbReference type="CDD" id="cd04617">
    <property type="entry name" value="CBS_pair_CcpN"/>
    <property type="match status" value="1"/>
</dbReference>
<dbReference type="RefSeq" id="WP_038265021.1">
    <property type="nucleotide sequence ID" value="NZ_FSRH01000002.1"/>
</dbReference>
<name>A0A069RLM5_PEPLI</name>
<dbReference type="Proteomes" id="UP000027946">
    <property type="component" value="Unassembled WGS sequence"/>
</dbReference>
<dbReference type="InterPro" id="IPR051462">
    <property type="entry name" value="CBS_domain-containing"/>
</dbReference>
<proteinExistence type="predicted"/>
<dbReference type="Pfam" id="PF00571">
    <property type="entry name" value="CBS"/>
    <property type="match status" value="2"/>
</dbReference>
<feature type="domain" description="CBS" evidence="3">
    <location>
        <begin position="83"/>
        <end position="138"/>
    </location>
</feature>
<dbReference type="PROSITE" id="PS51371">
    <property type="entry name" value="CBS"/>
    <property type="match status" value="2"/>
</dbReference>
<evidence type="ECO:0000313" key="4">
    <source>
        <dbReference type="EMBL" id="KDR95092.1"/>
    </source>
</evidence>
<organism evidence="4 5">
    <name type="scientific">Peptoclostridium litorale DSM 5388</name>
    <dbReference type="NCBI Taxonomy" id="1121324"/>
    <lineage>
        <taxon>Bacteria</taxon>
        <taxon>Bacillati</taxon>
        <taxon>Bacillota</taxon>
        <taxon>Clostridia</taxon>
        <taxon>Peptostreptococcales</taxon>
        <taxon>Peptoclostridiaceae</taxon>
        <taxon>Peptoclostridium</taxon>
    </lineage>
</organism>
<gene>
    <name evidence="4" type="primary">ccpN</name>
    <name evidence="4" type="ORF">CLIT_11c01210</name>
</gene>
<dbReference type="InterPro" id="IPR036388">
    <property type="entry name" value="WH-like_DNA-bd_sf"/>
</dbReference>
<evidence type="ECO:0000313" key="5">
    <source>
        <dbReference type="Proteomes" id="UP000027946"/>
    </source>
</evidence>
<evidence type="ECO:0000256" key="2">
    <source>
        <dbReference type="PROSITE-ProRule" id="PRU00703"/>
    </source>
</evidence>
<dbReference type="OrthoDB" id="9793615at2"/>
<comment type="caution">
    <text evidence="4">The sequence shown here is derived from an EMBL/GenBank/DDBJ whole genome shotgun (WGS) entry which is preliminary data.</text>
</comment>
<dbReference type="InterPro" id="IPR046342">
    <property type="entry name" value="CBS_dom_sf"/>
</dbReference>
<keyword evidence="2" id="KW-0129">CBS domain</keyword>
<dbReference type="PANTHER" id="PTHR48108:SF32">
    <property type="entry name" value="TRANSCRIPTIONAL REPRESSOR CCPN"/>
    <property type="match status" value="1"/>
</dbReference>
<evidence type="ECO:0000259" key="3">
    <source>
        <dbReference type="PROSITE" id="PS51371"/>
    </source>
</evidence>
<dbReference type="EMBL" id="JJMM01000011">
    <property type="protein sequence ID" value="KDR95092.1"/>
    <property type="molecule type" value="Genomic_DNA"/>
</dbReference>
<accession>A0A069RLM5</accession>
<keyword evidence="1" id="KW-0677">Repeat</keyword>
<dbReference type="Gene3D" id="3.10.580.10">
    <property type="entry name" value="CBS-domain"/>
    <property type="match status" value="1"/>
</dbReference>
<evidence type="ECO:0000256" key="1">
    <source>
        <dbReference type="ARBA" id="ARBA00022737"/>
    </source>
</evidence>
<dbReference type="SUPFAM" id="SSF46785">
    <property type="entry name" value="Winged helix' DNA-binding domain"/>
    <property type="match status" value="1"/>
</dbReference>
<protein>
    <submittedName>
        <fullName evidence="4">Transcriptional repressor CcpN</fullName>
    </submittedName>
</protein>
<dbReference type="InterPro" id="IPR000644">
    <property type="entry name" value="CBS_dom"/>
</dbReference>
<dbReference type="InterPro" id="IPR036390">
    <property type="entry name" value="WH_DNA-bd_sf"/>
</dbReference>
<dbReference type="SMART" id="SM00116">
    <property type="entry name" value="CBS"/>
    <property type="match status" value="2"/>
</dbReference>
<reference evidence="4 5" key="1">
    <citation type="submission" date="2014-03" db="EMBL/GenBank/DDBJ databases">
        <title>Genome sequence of Clostridium litorale W6, DSM 5388.</title>
        <authorList>
            <person name="Poehlein A."/>
            <person name="Jagirdar A."/>
            <person name="Khonsari B."/>
            <person name="Chibani C.M."/>
            <person name="Gutierrez Gutierrez D.A."/>
            <person name="Davydova E."/>
            <person name="Alghaithi H.S."/>
            <person name="Nair K.P."/>
            <person name="Dhamotharan K."/>
            <person name="Chandran L."/>
            <person name="G W."/>
            <person name="Daniel R."/>
        </authorList>
    </citation>
    <scope>NUCLEOTIDE SEQUENCE [LARGE SCALE GENOMIC DNA]</scope>
    <source>
        <strain evidence="4 5">W6</strain>
    </source>
</reference>
<dbReference type="PIRSF" id="PIRSF026546">
    <property type="entry name" value="UCP026546_CBS_YqzB"/>
    <property type="match status" value="1"/>
</dbReference>
<dbReference type="InterPro" id="IPR013196">
    <property type="entry name" value="HTH_11"/>
</dbReference>